<reference evidence="8 9" key="1">
    <citation type="submission" date="2019-01" db="EMBL/GenBank/DDBJ databases">
        <authorList>
            <person name="Chen W.-M."/>
        </authorList>
    </citation>
    <scope>NUCLEOTIDE SEQUENCE [LARGE SCALE GENOMIC DNA]</scope>
    <source>
        <strain evidence="8 9">KYPC3</strain>
    </source>
</reference>
<dbReference type="PANTHER" id="PTHR42776:SF13">
    <property type="entry name" value="DIPEPTIDYL-PEPTIDASE 5"/>
    <property type="match status" value="1"/>
</dbReference>
<feature type="signal peptide" evidence="6">
    <location>
        <begin position="1"/>
        <end position="24"/>
    </location>
</feature>
<dbReference type="SUPFAM" id="SSF53474">
    <property type="entry name" value="alpha/beta-Hydrolases"/>
    <property type="match status" value="1"/>
</dbReference>
<evidence type="ECO:0000313" key="9">
    <source>
        <dbReference type="Proteomes" id="UP000283077"/>
    </source>
</evidence>
<dbReference type="InterPro" id="IPR029058">
    <property type="entry name" value="AB_hydrolase_fold"/>
</dbReference>
<proteinExistence type="inferred from homology"/>
<evidence type="ECO:0000256" key="3">
    <source>
        <dbReference type="ARBA" id="ARBA00022729"/>
    </source>
</evidence>
<dbReference type="GO" id="GO:0004252">
    <property type="term" value="F:serine-type endopeptidase activity"/>
    <property type="evidence" value="ECO:0007669"/>
    <property type="project" value="TreeGrafter"/>
</dbReference>
<name>A0A437QT47_9GAMM</name>
<comment type="caution">
    <text evidence="8">The sequence shown here is derived from an EMBL/GenBank/DDBJ whole genome shotgun (WGS) entry which is preliminary data.</text>
</comment>
<evidence type="ECO:0000256" key="4">
    <source>
        <dbReference type="ARBA" id="ARBA00022801"/>
    </source>
</evidence>
<keyword evidence="3 6" id="KW-0732">Signal</keyword>
<evidence type="ECO:0000256" key="1">
    <source>
        <dbReference type="ARBA" id="ARBA00010040"/>
    </source>
</evidence>
<keyword evidence="9" id="KW-1185">Reference proteome</keyword>
<evidence type="ECO:0000256" key="5">
    <source>
        <dbReference type="ARBA" id="ARBA00022825"/>
    </source>
</evidence>
<dbReference type="FunFam" id="3.40.50.1820:FF:000028">
    <property type="entry name" value="S9 family peptidase"/>
    <property type="match status" value="1"/>
</dbReference>
<dbReference type="Proteomes" id="UP000283077">
    <property type="component" value="Unassembled WGS sequence"/>
</dbReference>
<accession>A0A437QT47</accession>
<dbReference type="SUPFAM" id="SSF82171">
    <property type="entry name" value="DPP6 N-terminal domain-like"/>
    <property type="match status" value="1"/>
</dbReference>
<dbReference type="Gene3D" id="2.120.10.30">
    <property type="entry name" value="TolB, C-terminal domain"/>
    <property type="match status" value="2"/>
</dbReference>
<dbReference type="InterPro" id="IPR011042">
    <property type="entry name" value="6-blade_b-propeller_TolB-like"/>
</dbReference>
<feature type="chain" id="PRO_5019022046" evidence="6">
    <location>
        <begin position="25"/>
        <end position="680"/>
    </location>
</feature>
<dbReference type="GO" id="GO:0006508">
    <property type="term" value="P:proteolysis"/>
    <property type="evidence" value="ECO:0007669"/>
    <property type="project" value="UniProtKB-KW"/>
</dbReference>
<evidence type="ECO:0000259" key="7">
    <source>
        <dbReference type="Pfam" id="PF00326"/>
    </source>
</evidence>
<keyword evidence="4" id="KW-0378">Hydrolase</keyword>
<dbReference type="AlphaFoldDB" id="A0A437QT47"/>
<keyword evidence="5" id="KW-0720">Serine protease</keyword>
<dbReference type="Gene3D" id="3.40.50.1820">
    <property type="entry name" value="alpha/beta hydrolase"/>
    <property type="match status" value="1"/>
</dbReference>
<feature type="domain" description="Peptidase S9 prolyl oligopeptidase catalytic" evidence="7">
    <location>
        <begin position="471"/>
        <end position="679"/>
    </location>
</feature>
<dbReference type="Pfam" id="PF07676">
    <property type="entry name" value="PD40"/>
    <property type="match status" value="2"/>
</dbReference>
<dbReference type="Pfam" id="PF00326">
    <property type="entry name" value="Peptidase_S9"/>
    <property type="match status" value="1"/>
</dbReference>
<dbReference type="RefSeq" id="WP_127698829.1">
    <property type="nucleotide sequence ID" value="NZ_SACS01000008.1"/>
</dbReference>
<dbReference type="EMBL" id="SACS01000008">
    <property type="protein sequence ID" value="RVU37675.1"/>
    <property type="molecule type" value="Genomic_DNA"/>
</dbReference>
<dbReference type="InterPro" id="IPR001375">
    <property type="entry name" value="Peptidase_S9_cat"/>
</dbReference>
<evidence type="ECO:0000256" key="2">
    <source>
        <dbReference type="ARBA" id="ARBA00022670"/>
    </source>
</evidence>
<comment type="similarity">
    <text evidence="1">Belongs to the peptidase S9C family.</text>
</comment>
<evidence type="ECO:0000313" key="8">
    <source>
        <dbReference type="EMBL" id="RVU37675.1"/>
    </source>
</evidence>
<gene>
    <name evidence="8" type="ORF">EOE67_09370</name>
</gene>
<organism evidence="8 9">
    <name type="scientific">Rheinheimera riviphila</name>
    <dbReference type="NCBI Taxonomy" id="1834037"/>
    <lineage>
        <taxon>Bacteria</taxon>
        <taxon>Pseudomonadati</taxon>
        <taxon>Pseudomonadota</taxon>
        <taxon>Gammaproteobacteria</taxon>
        <taxon>Chromatiales</taxon>
        <taxon>Chromatiaceae</taxon>
        <taxon>Rheinheimera</taxon>
    </lineage>
</organism>
<keyword evidence="2" id="KW-0645">Protease</keyword>
<dbReference type="PANTHER" id="PTHR42776">
    <property type="entry name" value="SERINE PEPTIDASE S9 FAMILY MEMBER"/>
    <property type="match status" value="1"/>
</dbReference>
<dbReference type="InterPro" id="IPR011659">
    <property type="entry name" value="WD40"/>
</dbReference>
<dbReference type="OrthoDB" id="5800347at2"/>
<sequence length="680" mass="75554">MKAWAQLAPVVMAGLAVCATAAQAKTALTIEHMNKLNKIYDVVLSSDGRYLVYGQKNGGLNPADSTADLYLMDLQDGNKVKRLTDSDSKEHSVKFSSDDSSLYFIADRSGSSQVWQLPLTGGEARQVTALPLDVQGYLVSGDGKKLVLALDVVPGCADIACTVDANKKNADKKDTAMVYDQLMARHWDTWEDGLKSHFFVADVTASKITTAKDLMPEWNTDVAGVAEASFTPDGQNLVFSAKIPAKDQAWHTNFDIFQVSLKGGEKINLTKDNPAWDAKPSFSKDGRYMAYLAMKKPQFEADRFALILLDLATGERKELAPEWDRSVNEYVFGPDNRTLYATAQDLGQVSVFSINSAFGEVSKLYSDGSAGSLNVAGGKVVFTNHRLNQPTEIYQLKGESGMADQLTQVNAENLKDIQFAEFEQFSFPGANEDTVYGYWMKPWNFQEGKKYPMAFIVHGGPQGSFGNMFNARWNAQLWAAQGYGVVMIDFHGSTGYGQAFTDAISRDWGGKPLEDLKKGFAYIIENQKWLDGGNACALGASYGGYMMNWIAGNWPTGFKCLVNHAGLFDMPSFYGSTEELWFPEYDMGGPVWNKEADYHKFNPSALVDNWQTPMLVIHGLKDYRVPYAQGLAAFTTLQRKGIESKLVVFPDENHWILKPANAERWYNEVFSWMKQQTSKQ</sequence>
<evidence type="ECO:0000256" key="6">
    <source>
        <dbReference type="SAM" id="SignalP"/>
    </source>
</evidence>
<protein>
    <submittedName>
        <fullName evidence="8">S9 family peptidase</fullName>
    </submittedName>
</protein>